<name>A0A7X9IL59_9DELT</name>
<sequence>MDAMILSPDLESRTRLRELLSEASGFGVIKIMSTLTEGLQRLFAGEHYGSFFIASLFGYDVVREFIRKSKETKAGCDAAYVMT</sequence>
<evidence type="ECO:0008006" key="3">
    <source>
        <dbReference type="Google" id="ProtNLM"/>
    </source>
</evidence>
<comment type="caution">
    <text evidence="1">The sequence shown here is derived from an EMBL/GenBank/DDBJ whole genome shotgun (WGS) entry which is preliminary data.</text>
</comment>
<reference evidence="1 2" key="1">
    <citation type="journal article" date="2020" name="Biotechnol. Biofuels">
        <title>New insights from the biogas microbiome by comprehensive genome-resolved metagenomics of nearly 1600 species originating from multiple anaerobic digesters.</title>
        <authorList>
            <person name="Campanaro S."/>
            <person name="Treu L."/>
            <person name="Rodriguez-R L.M."/>
            <person name="Kovalovszki A."/>
            <person name="Ziels R.M."/>
            <person name="Maus I."/>
            <person name="Zhu X."/>
            <person name="Kougias P.G."/>
            <person name="Basile A."/>
            <person name="Luo G."/>
            <person name="Schluter A."/>
            <person name="Konstantinidis K.T."/>
            <person name="Angelidaki I."/>
        </authorList>
    </citation>
    <scope>NUCLEOTIDE SEQUENCE [LARGE SCALE GENOMIC DNA]</scope>
    <source>
        <strain evidence="1">AS27yjCOA_65</strain>
    </source>
</reference>
<accession>A0A7X9IL59</accession>
<protein>
    <recommendedName>
        <fullName evidence="3">Response regulatory domain-containing protein</fullName>
    </recommendedName>
</protein>
<proteinExistence type="predicted"/>
<dbReference type="AlphaFoldDB" id="A0A7X9IL59"/>
<gene>
    <name evidence="1" type="ORF">GYA55_14745</name>
</gene>
<dbReference type="EMBL" id="JAAZON010000668">
    <property type="protein sequence ID" value="NMC64420.1"/>
    <property type="molecule type" value="Genomic_DNA"/>
</dbReference>
<evidence type="ECO:0000313" key="2">
    <source>
        <dbReference type="Proteomes" id="UP000524246"/>
    </source>
</evidence>
<evidence type="ECO:0000313" key="1">
    <source>
        <dbReference type="EMBL" id="NMC64420.1"/>
    </source>
</evidence>
<organism evidence="1 2">
    <name type="scientific">SAR324 cluster bacterium</name>
    <dbReference type="NCBI Taxonomy" id="2024889"/>
    <lineage>
        <taxon>Bacteria</taxon>
        <taxon>Deltaproteobacteria</taxon>
        <taxon>SAR324 cluster</taxon>
    </lineage>
</organism>
<feature type="non-terminal residue" evidence="1">
    <location>
        <position position="83"/>
    </location>
</feature>
<dbReference type="Proteomes" id="UP000524246">
    <property type="component" value="Unassembled WGS sequence"/>
</dbReference>